<protein>
    <recommendedName>
        <fullName evidence="5">SGNH hydrolase-type esterase domain-containing protein</fullName>
    </recommendedName>
</protein>
<gene>
    <name evidence="3" type="ORF">DL764_003088</name>
</gene>
<evidence type="ECO:0008006" key="5">
    <source>
        <dbReference type="Google" id="ProtNLM"/>
    </source>
</evidence>
<dbReference type="GO" id="GO:0016788">
    <property type="term" value="F:hydrolase activity, acting on ester bonds"/>
    <property type="evidence" value="ECO:0007669"/>
    <property type="project" value="InterPro"/>
</dbReference>
<sequence>MLLPILLWAGFATAAGVRGLKNVKNLVVFGDSYTDEGRLSWFIENDGKQPPPGTSIPTSNSTASGGYNWPYFASLELGATTFNYAAINAPFPSVAEYEIPAFLADAAYVNITTGTNTLYGADFMENSRAKNTVYALWIGTNDLGNGAFLSDSQKRGATFAEDFVDCVWRVFDSIYGAGGRHFVLFNTVPLERSPLFAAPQNGGAMMTRYWDTKMNYNTTAFEQKMRQYTTAVNRIFEYGVPFQLLVKDRWPGATFAVFDVHTLVEDIIAQPKQYLDKPADVVGFYWRCTNADYDDCKGSEHPLSSFLWYDELHPSERTEEIIGEEFVKLVHGESKYGSYY</sequence>
<evidence type="ECO:0000256" key="1">
    <source>
        <dbReference type="ARBA" id="ARBA00022801"/>
    </source>
</evidence>
<dbReference type="AlphaFoldDB" id="A0A4Q4TMJ4"/>
<dbReference type="PANTHER" id="PTHR45648">
    <property type="entry name" value="GDSL LIPASE/ACYLHYDROLASE FAMILY PROTEIN (AFU_ORTHOLOGUE AFUA_4G14700)"/>
    <property type="match status" value="1"/>
</dbReference>
<proteinExistence type="predicted"/>
<dbReference type="InterPro" id="IPR051058">
    <property type="entry name" value="GDSL_Est/Lipase"/>
</dbReference>
<dbReference type="Proteomes" id="UP000293360">
    <property type="component" value="Unassembled WGS sequence"/>
</dbReference>
<dbReference type="Gene3D" id="3.40.50.1110">
    <property type="entry name" value="SGNH hydrolase"/>
    <property type="match status" value="1"/>
</dbReference>
<feature type="signal peptide" evidence="2">
    <location>
        <begin position="1"/>
        <end position="19"/>
    </location>
</feature>
<evidence type="ECO:0000256" key="2">
    <source>
        <dbReference type="SAM" id="SignalP"/>
    </source>
</evidence>
<dbReference type="PANTHER" id="PTHR45648:SF22">
    <property type="entry name" value="GDSL LIPASE_ACYLHYDROLASE FAMILY PROTEIN (AFU_ORTHOLOGUE AFUA_4G14700)"/>
    <property type="match status" value="1"/>
</dbReference>
<evidence type="ECO:0000313" key="4">
    <source>
        <dbReference type="Proteomes" id="UP000293360"/>
    </source>
</evidence>
<keyword evidence="2" id="KW-0732">Signal</keyword>
<dbReference type="OrthoDB" id="1600564at2759"/>
<reference evidence="3 4" key="1">
    <citation type="submission" date="2018-06" db="EMBL/GenBank/DDBJ databases">
        <title>Complete Genomes of Monosporascus.</title>
        <authorList>
            <person name="Robinson A.J."/>
            <person name="Natvig D.O."/>
        </authorList>
    </citation>
    <scope>NUCLEOTIDE SEQUENCE [LARGE SCALE GENOMIC DNA]</scope>
    <source>
        <strain evidence="3 4">CBS 110550</strain>
    </source>
</reference>
<keyword evidence="1" id="KW-0378">Hydrolase</keyword>
<dbReference type="EMBL" id="QJNU01000125">
    <property type="protein sequence ID" value="RYP06543.1"/>
    <property type="molecule type" value="Genomic_DNA"/>
</dbReference>
<feature type="chain" id="PRO_5020300429" description="SGNH hydrolase-type esterase domain-containing protein" evidence="2">
    <location>
        <begin position="20"/>
        <end position="340"/>
    </location>
</feature>
<accession>A0A4Q4TMJ4</accession>
<comment type="caution">
    <text evidence="3">The sequence shown here is derived from an EMBL/GenBank/DDBJ whole genome shotgun (WGS) entry which is preliminary data.</text>
</comment>
<dbReference type="CDD" id="cd01846">
    <property type="entry name" value="fatty_acyltransferase_like"/>
    <property type="match status" value="1"/>
</dbReference>
<dbReference type="InterPro" id="IPR001087">
    <property type="entry name" value="GDSL"/>
</dbReference>
<dbReference type="Pfam" id="PF00657">
    <property type="entry name" value="Lipase_GDSL"/>
    <property type="match status" value="1"/>
</dbReference>
<evidence type="ECO:0000313" key="3">
    <source>
        <dbReference type="EMBL" id="RYP06543.1"/>
    </source>
</evidence>
<dbReference type="SUPFAM" id="SSF52266">
    <property type="entry name" value="SGNH hydrolase"/>
    <property type="match status" value="1"/>
</dbReference>
<keyword evidence="4" id="KW-1185">Reference proteome</keyword>
<organism evidence="3 4">
    <name type="scientific">Monosporascus ibericus</name>
    <dbReference type="NCBI Taxonomy" id="155417"/>
    <lineage>
        <taxon>Eukaryota</taxon>
        <taxon>Fungi</taxon>
        <taxon>Dikarya</taxon>
        <taxon>Ascomycota</taxon>
        <taxon>Pezizomycotina</taxon>
        <taxon>Sordariomycetes</taxon>
        <taxon>Xylariomycetidae</taxon>
        <taxon>Xylariales</taxon>
        <taxon>Xylariales incertae sedis</taxon>
        <taxon>Monosporascus</taxon>
    </lineage>
</organism>
<name>A0A4Q4TMJ4_9PEZI</name>
<dbReference type="InterPro" id="IPR036514">
    <property type="entry name" value="SGNH_hydro_sf"/>
</dbReference>